<reference evidence="2" key="1">
    <citation type="submission" date="2017-09" db="EMBL/GenBank/DDBJ databases">
        <title>Depth-based differentiation of microbial function through sediment-hosted aquifers and enrichment of novel symbionts in the deep terrestrial subsurface.</title>
        <authorList>
            <person name="Probst A.J."/>
            <person name="Ladd B."/>
            <person name="Jarett J.K."/>
            <person name="Geller-Mcgrath D.E."/>
            <person name="Sieber C.M.K."/>
            <person name="Emerson J.B."/>
            <person name="Anantharaman K."/>
            <person name="Thomas B.C."/>
            <person name="Malmstrom R."/>
            <person name="Stieglmeier M."/>
            <person name="Klingl A."/>
            <person name="Woyke T."/>
            <person name="Ryan C.M."/>
            <person name="Banfield J.F."/>
        </authorList>
    </citation>
    <scope>NUCLEOTIDE SEQUENCE [LARGE SCALE GENOMIC DNA]</scope>
</reference>
<dbReference type="CDD" id="cd02440">
    <property type="entry name" value="AdoMet_MTases"/>
    <property type="match status" value="1"/>
</dbReference>
<evidence type="ECO:0000313" key="1">
    <source>
        <dbReference type="EMBL" id="PIU03625.1"/>
    </source>
</evidence>
<dbReference type="AlphaFoldDB" id="A0A2M6XD69"/>
<dbReference type="SUPFAM" id="SSF53335">
    <property type="entry name" value="S-adenosyl-L-methionine-dependent methyltransferases"/>
    <property type="match status" value="1"/>
</dbReference>
<protein>
    <recommendedName>
        <fullName evidence="3">Methyltransferase type 11 domain-containing protein</fullName>
    </recommendedName>
</protein>
<comment type="caution">
    <text evidence="1">The sequence shown here is derived from an EMBL/GenBank/DDBJ whole genome shotgun (WGS) entry which is preliminary data.</text>
</comment>
<dbReference type="Proteomes" id="UP000228996">
    <property type="component" value="Unassembled WGS sequence"/>
</dbReference>
<name>A0A2M6XD69_9BACT</name>
<dbReference type="InterPro" id="IPR029063">
    <property type="entry name" value="SAM-dependent_MTases_sf"/>
</dbReference>
<organism evidence="1 2">
    <name type="scientific">Candidatus Shapirobacteria bacterium CG08_land_8_20_14_0_20_39_18</name>
    <dbReference type="NCBI Taxonomy" id="1974883"/>
    <lineage>
        <taxon>Bacteria</taxon>
        <taxon>Candidatus Shapironibacteriota</taxon>
    </lineage>
</organism>
<dbReference type="EMBL" id="PEYO01000013">
    <property type="protein sequence ID" value="PIU03625.1"/>
    <property type="molecule type" value="Genomic_DNA"/>
</dbReference>
<dbReference type="Pfam" id="PF13489">
    <property type="entry name" value="Methyltransf_23"/>
    <property type="match status" value="1"/>
</dbReference>
<dbReference type="PANTHER" id="PTHR43591">
    <property type="entry name" value="METHYLTRANSFERASE"/>
    <property type="match status" value="1"/>
</dbReference>
<sequence>MPSVPYDSCNYKLFWKNRNYEDQSERLAINKFLKQIHSRDSIIDIGGGYGRLANLYIPEFRKCFIVDPSESLLSEARKSLITLKSPNSLTFLKTNSDSLPKDQFEVALMIRVAHHLPDPLPTFKEVYRVLKPQGSFILEYANKIHLLARLRGVDKSLEPIDVRSEKSKTEGKIIFVNHHPKRIEELLKESGFVVIDRLSVSNFRYPLIKKLVPEKLLLFFENLLQKPLAKVNFGPSIFLLCQKTK</sequence>
<gene>
    <name evidence="1" type="ORF">COT44_02420</name>
</gene>
<evidence type="ECO:0008006" key="3">
    <source>
        <dbReference type="Google" id="ProtNLM"/>
    </source>
</evidence>
<dbReference type="Gene3D" id="3.40.50.150">
    <property type="entry name" value="Vaccinia Virus protein VP39"/>
    <property type="match status" value="1"/>
</dbReference>
<evidence type="ECO:0000313" key="2">
    <source>
        <dbReference type="Proteomes" id="UP000228996"/>
    </source>
</evidence>
<accession>A0A2M6XD69</accession>
<proteinExistence type="predicted"/>